<dbReference type="eggNOG" id="COG4191">
    <property type="taxonomic scope" value="Bacteria"/>
</dbReference>
<evidence type="ECO:0008006" key="4">
    <source>
        <dbReference type="Google" id="ProtNLM"/>
    </source>
</evidence>
<dbReference type="EMBL" id="CP002831">
    <property type="protein sequence ID" value="AFC24014.1"/>
    <property type="molecule type" value="Genomic_DNA"/>
</dbReference>
<evidence type="ECO:0000256" key="1">
    <source>
        <dbReference type="SAM" id="MobiDB-lite"/>
    </source>
</evidence>
<dbReference type="KEGG" id="sgn:SGRA_1279"/>
<proteinExistence type="predicted"/>
<feature type="compositionally biased region" description="Low complexity" evidence="1">
    <location>
        <begin position="89"/>
        <end position="98"/>
    </location>
</feature>
<dbReference type="RefSeq" id="WP_015691659.1">
    <property type="nucleotide sequence ID" value="NC_016940.1"/>
</dbReference>
<keyword evidence="3" id="KW-1185">Reference proteome</keyword>
<accession>H6L5A0</accession>
<dbReference type="Proteomes" id="UP000007519">
    <property type="component" value="Chromosome"/>
</dbReference>
<dbReference type="InterPro" id="IPR021857">
    <property type="entry name" value="DUF3467"/>
</dbReference>
<feature type="compositionally biased region" description="Basic and acidic residues" evidence="1">
    <location>
        <begin position="77"/>
        <end position="88"/>
    </location>
</feature>
<dbReference type="Pfam" id="PF11950">
    <property type="entry name" value="DUF3467"/>
    <property type="match status" value="1"/>
</dbReference>
<dbReference type="STRING" id="984262.SGRA_1279"/>
<sequence length="104" mass="11681">MQNQDKQELNIQISEEVADGIYSNLAIISHSPDEVVLDFVRLVPNIDHARVKSRVLMSPHHAKRLLAALSDNLQRYEQEFGPIKDPRNSSRNSSLSYSGPKGQA</sequence>
<reference evidence="2 3" key="1">
    <citation type="journal article" date="2012" name="Stand. Genomic Sci.">
        <title>Complete genome sequencing and analysis of Saprospira grandis str. Lewin, a predatory marine bacterium.</title>
        <authorList>
            <person name="Saw J.H."/>
            <person name="Yuryev A."/>
            <person name="Kanbe M."/>
            <person name="Hou S."/>
            <person name="Young A.G."/>
            <person name="Aizawa S."/>
            <person name="Alam M."/>
        </authorList>
    </citation>
    <scope>NUCLEOTIDE SEQUENCE [LARGE SCALE GENOMIC DNA]</scope>
    <source>
        <strain evidence="2 3">Lewin</strain>
    </source>
</reference>
<organism evidence="2 3">
    <name type="scientific">Saprospira grandis (strain Lewin)</name>
    <dbReference type="NCBI Taxonomy" id="984262"/>
    <lineage>
        <taxon>Bacteria</taxon>
        <taxon>Pseudomonadati</taxon>
        <taxon>Bacteroidota</taxon>
        <taxon>Saprospiria</taxon>
        <taxon>Saprospirales</taxon>
        <taxon>Saprospiraceae</taxon>
        <taxon>Saprospira</taxon>
    </lineage>
</organism>
<gene>
    <name evidence="2" type="ordered locus">SGRA_1279</name>
</gene>
<dbReference type="HOGENOM" id="CLU_153689_0_0_10"/>
<name>H6L5A0_SAPGL</name>
<dbReference type="AlphaFoldDB" id="H6L5A0"/>
<feature type="region of interest" description="Disordered" evidence="1">
    <location>
        <begin position="77"/>
        <end position="104"/>
    </location>
</feature>
<dbReference type="OrthoDB" id="9813817at2"/>
<protein>
    <recommendedName>
        <fullName evidence="4">DUF3467 domain-containing protein</fullName>
    </recommendedName>
</protein>
<evidence type="ECO:0000313" key="2">
    <source>
        <dbReference type="EMBL" id="AFC24014.1"/>
    </source>
</evidence>
<evidence type="ECO:0000313" key="3">
    <source>
        <dbReference type="Proteomes" id="UP000007519"/>
    </source>
</evidence>